<reference evidence="1 2" key="1">
    <citation type="submission" date="2017-12" db="EMBL/GenBank/DDBJ databases">
        <title>Comparative genomics of Botrytis spp.</title>
        <authorList>
            <person name="Valero-Jimenez C.A."/>
            <person name="Tapia P."/>
            <person name="Veloso J."/>
            <person name="Silva-Moreno E."/>
            <person name="Staats M."/>
            <person name="Valdes J.H."/>
            <person name="Van Kan J.A.L."/>
        </authorList>
    </citation>
    <scope>NUCLEOTIDE SEQUENCE [LARGE SCALE GENOMIC DNA]</scope>
    <source>
        <strain evidence="1 2">Be9601</strain>
    </source>
</reference>
<evidence type="ECO:0000313" key="1">
    <source>
        <dbReference type="EMBL" id="TGO72014.1"/>
    </source>
</evidence>
<name>A0A4Z1JFG2_9HELO</name>
<gene>
    <name evidence="1" type="ORF">BELL_0501g00020</name>
</gene>
<sequence>MSIFEDAQNKTGKNCLTVYVKNDVGDVTNLVHHLSVFTPGDFATWSEASHKAFDHGETSQRSLAQLDIIAWWQMIPSRIKTGDEEVQNQKLFTIILKLSVAGTLDAQGKLKPELEYGMFYTEVCELKEANNITKGGKYALPEFLVELIVPCHNSGKWALIGDIEWDNSTLVREARRFLAIPKTEFVFSYDTLLRKAVEQLDVALEEVAKREIPMAMGSSNGIKAGKCTGILSDDRLWLSYQGRITQQCKRKDIDRKHVVAELPPPKMLKEHCNIYGPAQRDEINHLDHAPPASPQISLDSRSFHDRQIVATKSKLPLSKLSCSAHLSLLKMQTLTSLKERQ</sequence>
<dbReference type="EMBL" id="PQXM01000499">
    <property type="protein sequence ID" value="TGO72014.1"/>
    <property type="molecule type" value="Genomic_DNA"/>
</dbReference>
<proteinExistence type="predicted"/>
<organism evidence="1 2">
    <name type="scientific">Botrytis elliptica</name>
    <dbReference type="NCBI Taxonomy" id="278938"/>
    <lineage>
        <taxon>Eukaryota</taxon>
        <taxon>Fungi</taxon>
        <taxon>Dikarya</taxon>
        <taxon>Ascomycota</taxon>
        <taxon>Pezizomycotina</taxon>
        <taxon>Leotiomycetes</taxon>
        <taxon>Helotiales</taxon>
        <taxon>Sclerotiniaceae</taxon>
        <taxon>Botrytis</taxon>
    </lineage>
</organism>
<comment type="caution">
    <text evidence="1">The sequence shown here is derived from an EMBL/GenBank/DDBJ whole genome shotgun (WGS) entry which is preliminary data.</text>
</comment>
<evidence type="ECO:0000313" key="2">
    <source>
        <dbReference type="Proteomes" id="UP000297229"/>
    </source>
</evidence>
<dbReference type="Proteomes" id="UP000297229">
    <property type="component" value="Unassembled WGS sequence"/>
</dbReference>
<dbReference type="OrthoDB" id="3552669at2759"/>
<accession>A0A4Z1JFG2</accession>
<dbReference type="AlphaFoldDB" id="A0A4Z1JFG2"/>
<protein>
    <submittedName>
        <fullName evidence="1">Uncharacterized protein</fullName>
    </submittedName>
</protein>
<keyword evidence="2" id="KW-1185">Reference proteome</keyword>